<name>A0ABV3ZXP9_9BURK</name>
<feature type="signal peptide" evidence="1">
    <location>
        <begin position="1"/>
        <end position="39"/>
    </location>
</feature>
<proteinExistence type="predicted"/>
<gene>
    <name evidence="3" type="primary">proX</name>
    <name evidence="3" type="ORF">AB6724_16255</name>
</gene>
<evidence type="ECO:0000313" key="4">
    <source>
        <dbReference type="Proteomes" id="UP001561046"/>
    </source>
</evidence>
<evidence type="ECO:0000259" key="2">
    <source>
        <dbReference type="Pfam" id="PF04069"/>
    </source>
</evidence>
<dbReference type="NCBIfam" id="NF008334">
    <property type="entry name" value="PRK11119.1"/>
    <property type="match status" value="1"/>
</dbReference>
<organism evidence="3 4">
    <name type="scientific">Comamonas guangdongensis</name>
    <dbReference type="NCBI Taxonomy" id="510515"/>
    <lineage>
        <taxon>Bacteria</taxon>
        <taxon>Pseudomonadati</taxon>
        <taxon>Pseudomonadota</taxon>
        <taxon>Betaproteobacteria</taxon>
        <taxon>Burkholderiales</taxon>
        <taxon>Comamonadaceae</taxon>
        <taxon>Comamonas</taxon>
    </lineage>
</organism>
<evidence type="ECO:0000256" key="1">
    <source>
        <dbReference type="SAM" id="SignalP"/>
    </source>
</evidence>
<dbReference type="Proteomes" id="UP001561046">
    <property type="component" value="Unassembled WGS sequence"/>
</dbReference>
<dbReference type="Gene3D" id="3.40.190.100">
    <property type="entry name" value="Glycine betaine-binding periplasmic protein, domain 2"/>
    <property type="match status" value="1"/>
</dbReference>
<dbReference type="InterPro" id="IPR007210">
    <property type="entry name" value="ABC_Gly_betaine_transp_sub-bd"/>
</dbReference>
<protein>
    <submittedName>
        <fullName evidence="3">Glycine betaine/L-proline ABC transporter substrate-binding protein ProX</fullName>
    </submittedName>
</protein>
<dbReference type="CDD" id="cd13638">
    <property type="entry name" value="PBP2_EcProx_like"/>
    <property type="match status" value="1"/>
</dbReference>
<dbReference type="Pfam" id="PF04069">
    <property type="entry name" value="OpuAC"/>
    <property type="match status" value="1"/>
</dbReference>
<dbReference type="RefSeq" id="WP_369339570.1">
    <property type="nucleotide sequence ID" value="NZ_JBFYGN010000020.1"/>
</dbReference>
<keyword evidence="1" id="KW-0732">Signal</keyword>
<comment type="caution">
    <text evidence="3">The sequence shown here is derived from an EMBL/GenBank/DDBJ whole genome shotgun (WGS) entry which is preliminary data.</text>
</comment>
<keyword evidence="4" id="KW-1185">Reference proteome</keyword>
<sequence>MNTHTLHAPSIRRSLGRWIFASAAAASMALSMAGTSAFAAETGGDLPANLPGKGVKVQPLKSSIAEETFQTLLVMKALQKLGYEVQPIKEVEYPTAHIALANGDATFMADHWNPLHADYYRNAGGDAKLYRKGLFSANAAQGYLIDKKTAEAYHITNLGQLKDPEIARLFDADGDGRADLTGCTPGWGCEAMIEHQLTAYKLRDTVTHKQGTYSALMADTITRYKAGKPVLYYTWTPYWVSNVLKPGRDVVWLQVPFSALPGEQAGTDTKLPNGKNYGFIANSQQIVANRDWAEKNPAAAKLFEVMELHVADINAQNYMMSQGQNKAADIERHTEGWIKAHQQTFDGWIEQAMAAARRS</sequence>
<dbReference type="EMBL" id="JBFYGN010000020">
    <property type="protein sequence ID" value="MEX8194386.1"/>
    <property type="molecule type" value="Genomic_DNA"/>
</dbReference>
<dbReference type="Gene3D" id="3.40.190.10">
    <property type="entry name" value="Periplasmic binding protein-like II"/>
    <property type="match status" value="1"/>
</dbReference>
<accession>A0ABV3ZXP9</accession>
<dbReference type="SUPFAM" id="SSF53850">
    <property type="entry name" value="Periplasmic binding protein-like II"/>
    <property type="match status" value="1"/>
</dbReference>
<feature type="domain" description="ABC-type glycine betaine transport system substrate-binding" evidence="2">
    <location>
        <begin position="63"/>
        <end position="339"/>
    </location>
</feature>
<evidence type="ECO:0000313" key="3">
    <source>
        <dbReference type="EMBL" id="MEX8194386.1"/>
    </source>
</evidence>
<reference evidence="3 4" key="1">
    <citation type="journal article" date="2013" name="Int. J. Syst. Evol. Microbiol.">
        <title>Comamonas guangdongensis sp. nov., isolated from subterranean forest sediment, and emended description of the genus Comamonas.</title>
        <authorList>
            <person name="Zhang J."/>
            <person name="Wang Y."/>
            <person name="Zhou S."/>
            <person name="Wu C."/>
            <person name="He J."/>
            <person name="Li F."/>
        </authorList>
    </citation>
    <scope>NUCLEOTIDE SEQUENCE [LARGE SCALE GENOMIC DNA]</scope>
    <source>
        <strain evidence="3 4">CCTCC AB2011133</strain>
    </source>
</reference>
<feature type="chain" id="PRO_5047105048" evidence="1">
    <location>
        <begin position="40"/>
        <end position="359"/>
    </location>
</feature>